<dbReference type="Ensembl" id="ENSMMDT00005044842.1">
    <property type="protein sequence ID" value="ENSMMDP00005043963.1"/>
    <property type="gene ID" value="ENSMMDG00005020192.1"/>
</dbReference>
<proteinExistence type="predicted"/>
<dbReference type="GeneTree" id="ENSGT00940000155532"/>
<feature type="region of interest" description="Disordered" evidence="6">
    <location>
        <begin position="1"/>
        <end position="253"/>
    </location>
</feature>
<dbReference type="InterPro" id="IPR013083">
    <property type="entry name" value="Znf_RING/FYVE/PHD"/>
</dbReference>
<evidence type="ECO:0000259" key="7">
    <source>
        <dbReference type="SMART" id="SM00249"/>
    </source>
</evidence>
<reference evidence="8" key="2">
    <citation type="submission" date="2025-08" db="UniProtKB">
        <authorList>
            <consortium name="Ensembl"/>
        </authorList>
    </citation>
    <scope>IDENTIFICATION</scope>
</reference>
<feature type="compositionally biased region" description="Basic and acidic residues" evidence="6">
    <location>
        <begin position="76"/>
        <end position="89"/>
    </location>
</feature>
<feature type="compositionally biased region" description="Acidic residues" evidence="6">
    <location>
        <begin position="230"/>
        <end position="239"/>
    </location>
</feature>
<evidence type="ECO:0000256" key="5">
    <source>
        <dbReference type="ARBA" id="ARBA00023242"/>
    </source>
</evidence>
<comment type="subcellular location">
    <subcellularLocation>
        <location evidence="1">Nucleus</location>
    </subcellularLocation>
</comment>
<keyword evidence="4" id="KW-0862">Zinc</keyword>
<name>A0A667ZYH7_9TELE</name>
<feature type="compositionally biased region" description="Polar residues" evidence="6">
    <location>
        <begin position="452"/>
        <end position="461"/>
    </location>
</feature>
<dbReference type="InterPro" id="IPR037869">
    <property type="entry name" value="Spp1/CFP1"/>
</dbReference>
<feature type="compositionally biased region" description="Basic and acidic residues" evidence="6">
    <location>
        <begin position="126"/>
        <end position="136"/>
    </location>
</feature>
<feature type="compositionally biased region" description="Acidic residues" evidence="6">
    <location>
        <begin position="414"/>
        <end position="434"/>
    </location>
</feature>
<keyword evidence="5" id="KW-0539">Nucleus</keyword>
<dbReference type="GO" id="GO:0045893">
    <property type="term" value="P:positive regulation of DNA-templated transcription"/>
    <property type="evidence" value="ECO:0007669"/>
    <property type="project" value="TreeGrafter"/>
</dbReference>
<feature type="domain" description="Zinc finger PHD-type" evidence="7">
    <location>
        <begin position="262"/>
        <end position="312"/>
    </location>
</feature>
<evidence type="ECO:0000256" key="4">
    <source>
        <dbReference type="ARBA" id="ARBA00022833"/>
    </source>
</evidence>
<organism evidence="8 9">
    <name type="scientific">Myripristis murdjan</name>
    <name type="common">pinecone soldierfish</name>
    <dbReference type="NCBI Taxonomy" id="586833"/>
    <lineage>
        <taxon>Eukaryota</taxon>
        <taxon>Metazoa</taxon>
        <taxon>Chordata</taxon>
        <taxon>Craniata</taxon>
        <taxon>Vertebrata</taxon>
        <taxon>Euteleostomi</taxon>
        <taxon>Actinopterygii</taxon>
        <taxon>Neopterygii</taxon>
        <taxon>Teleostei</taxon>
        <taxon>Neoteleostei</taxon>
        <taxon>Acanthomorphata</taxon>
        <taxon>Holocentriformes</taxon>
        <taxon>Holocentridae</taxon>
        <taxon>Myripristis</taxon>
    </lineage>
</organism>
<dbReference type="Proteomes" id="UP000472263">
    <property type="component" value="Chromosome 5"/>
</dbReference>
<evidence type="ECO:0000256" key="3">
    <source>
        <dbReference type="ARBA" id="ARBA00022771"/>
    </source>
</evidence>
<dbReference type="CDD" id="cd15639">
    <property type="entry name" value="PHD_DIDO1_like"/>
    <property type="match status" value="1"/>
</dbReference>
<feature type="compositionally biased region" description="Low complexity" evidence="6">
    <location>
        <begin position="240"/>
        <end position="249"/>
    </location>
</feature>
<feature type="compositionally biased region" description="Basic and acidic residues" evidence="6">
    <location>
        <begin position="106"/>
        <end position="119"/>
    </location>
</feature>
<gene>
    <name evidence="8" type="primary">dido1</name>
</gene>
<dbReference type="InterPro" id="IPR019787">
    <property type="entry name" value="Znf_PHD-finger"/>
</dbReference>
<keyword evidence="3" id="KW-0863">Zinc-finger</keyword>
<evidence type="ECO:0000256" key="2">
    <source>
        <dbReference type="ARBA" id="ARBA00022723"/>
    </source>
</evidence>
<feature type="compositionally biased region" description="Polar residues" evidence="6">
    <location>
        <begin position="399"/>
        <end position="409"/>
    </location>
</feature>
<reference evidence="8" key="1">
    <citation type="submission" date="2019-06" db="EMBL/GenBank/DDBJ databases">
        <authorList>
            <consortium name="Wellcome Sanger Institute Data Sharing"/>
        </authorList>
    </citation>
    <scope>NUCLEOTIDE SEQUENCE [LARGE SCALE GENOMIC DNA]</scope>
</reference>
<dbReference type="SMART" id="SM00249">
    <property type="entry name" value="PHD"/>
    <property type="match status" value="1"/>
</dbReference>
<dbReference type="InterPro" id="IPR001965">
    <property type="entry name" value="Znf_PHD"/>
</dbReference>
<dbReference type="PANTHER" id="PTHR46174">
    <property type="entry name" value="CXXC-TYPE ZINC FINGER PROTEIN 1"/>
    <property type="match status" value="1"/>
</dbReference>
<dbReference type="InterPro" id="IPR033082">
    <property type="entry name" value="DIDO1_PHD"/>
</dbReference>
<evidence type="ECO:0000313" key="9">
    <source>
        <dbReference type="Proteomes" id="UP000472263"/>
    </source>
</evidence>
<protein>
    <submittedName>
        <fullName evidence="8">Death inducer-obliterator 1</fullName>
    </submittedName>
</protein>
<dbReference type="PANTHER" id="PTHR46174:SF1">
    <property type="entry name" value="CXXC-TYPE ZINC FINGER PROTEIN 1"/>
    <property type="match status" value="1"/>
</dbReference>
<accession>A0A667ZYH7</accession>
<dbReference type="Gene3D" id="3.30.40.10">
    <property type="entry name" value="Zinc/RING finger domain, C3HC4 (zinc finger)"/>
    <property type="match status" value="1"/>
</dbReference>
<dbReference type="GO" id="GO:0008270">
    <property type="term" value="F:zinc ion binding"/>
    <property type="evidence" value="ECO:0007669"/>
    <property type="project" value="UniProtKB-KW"/>
</dbReference>
<dbReference type="GO" id="GO:0048188">
    <property type="term" value="C:Set1C/COMPASS complex"/>
    <property type="evidence" value="ECO:0007669"/>
    <property type="project" value="InterPro"/>
</dbReference>
<evidence type="ECO:0000256" key="6">
    <source>
        <dbReference type="SAM" id="MobiDB-lite"/>
    </source>
</evidence>
<dbReference type="SUPFAM" id="SSF57903">
    <property type="entry name" value="FYVE/PHD zinc finger"/>
    <property type="match status" value="1"/>
</dbReference>
<dbReference type="Pfam" id="PF00628">
    <property type="entry name" value="PHD"/>
    <property type="match status" value="1"/>
</dbReference>
<reference evidence="8" key="3">
    <citation type="submission" date="2025-09" db="UniProtKB">
        <authorList>
            <consortium name="Ensembl"/>
        </authorList>
    </citation>
    <scope>IDENTIFICATION</scope>
</reference>
<keyword evidence="2" id="KW-0479">Metal-binding</keyword>
<sequence length="510" mass="56130">MPGEAAADTQENRCPVRRSGRQSKRTDKLEEFLSTTKRASRKSAPPTLESSDPPSQTPTDAETASEASFDGNTDTKALDDKVESPERRTRSGTRKQTVGKTRGARQTREGGGRTVKDEGSSDNDEDGKQDSEKKEVVEEDQKEQEARKDKLEPKEEVNQEDEDESKEKPPTAFAKRGPVRTYTNKKKAANKNITPVSKAPLPVNKVITPVKRETKPKGIQPAAKPGTSQTDEENEDENDSSTSSSSSSIESDDGGYDPNALYCICRQKHNKRFMICCDRCEEWFHGDCVGITEARGRLMERNGEDYICPNLDPSASATEEKTGDDLGIKGRIEKATNPTGKKKIKIFQPVAEESNLPKCIGPGCENNAQPDSVYCGNDCILRHAAVAMKSKERAKAQKTKSTPKVTPNRKSVEEESDSEEEHDPDLDDDEEDEHAEEHPPPPAAASWSSDHNYNAVTPEKTTPISPTVLNKKCMYLFEGFDTSVLTITRLFTLGGCQASTTNQLYASGCC</sequence>
<keyword evidence="9" id="KW-1185">Reference proteome</keyword>
<feature type="compositionally biased region" description="Polar residues" evidence="6">
    <location>
        <begin position="48"/>
        <end position="75"/>
    </location>
</feature>
<feature type="compositionally biased region" description="Basic and acidic residues" evidence="6">
    <location>
        <begin position="143"/>
        <end position="157"/>
    </location>
</feature>
<feature type="region of interest" description="Disordered" evidence="6">
    <location>
        <begin position="391"/>
        <end position="461"/>
    </location>
</feature>
<evidence type="ECO:0000313" key="8">
    <source>
        <dbReference type="Ensembl" id="ENSMMDP00005043963.1"/>
    </source>
</evidence>
<dbReference type="AlphaFoldDB" id="A0A667ZYH7"/>
<evidence type="ECO:0000256" key="1">
    <source>
        <dbReference type="ARBA" id="ARBA00004123"/>
    </source>
</evidence>
<dbReference type="GO" id="GO:0097190">
    <property type="term" value="P:apoptotic signaling pathway"/>
    <property type="evidence" value="ECO:0007669"/>
    <property type="project" value="InterPro"/>
</dbReference>
<dbReference type="InterPro" id="IPR011011">
    <property type="entry name" value="Znf_FYVE_PHD"/>
</dbReference>